<dbReference type="AlphaFoldDB" id="A0AAW8EU75"/>
<dbReference type="RefSeq" id="WP_307597319.1">
    <property type="nucleotide sequence ID" value="NZ_CAXUQQ020000002.1"/>
</dbReference>
<protein>
    <submittedName>
        <fullName evidence="1">Uncharacterized protein</fullName>
    </submittedName>
</protein>
<reference evidence="1" key="1">
    <citation type="submission" date="2023-07" db="EMBL/GenBank/DDBJ databases">
        <title>Sorghum-associated microbial communities from plants grown in Nebraska, USA.</title>
        <authorList>
            <person name="Schachtman D."/>
        </authorList>
    </citation>
    <scope>NUCLEOTIDE SEQUENCE</scope>
    <source>
        <strain evidence="1">DS3315</strain>
    </source>
</reference>
<sequence length="60" mass="6409">MRTFAEAFEAVGATEIASALLALTKNGPIPEALLARANTLITDRRGYAYENLQALVSRSA</sequence>
<name>A0AAW8EU75_VARPD</name>
<evidence type="ECO:0000313" key="2">
    <source>
        <dbReference type="Proteomes" id="UP001224845"/>
    </source>
</evidence>
<organism evidence="1 2">
    <name type="scientific">Variovorax paradoxus</name>
    <dbReference type="NCBI Taxonomy" id="34073"/>
    <lineage>
        <taxon>Bacteria</taxon>
        <taxon>Pseudomonadati</taxon>
        <taxon>Pseudomonadota</taxon>
        <taxon>Betaproteobacteria</taxon>
        <taxon>Burkholderiales</taxon>
        <taxon>Comamonadaceae</taxon>
        <taxon>Variovorax</taxon>
    </lineage>
</organism>
<comment type="caution">
    <text evidence="1">The sequence shown here is derived from an EMBL/GenBank/DDBJ whole genome shotgun (WGS) entry which is preliminary data.</text>
</comment>
<accession>A0AAW8EU75</accession>
<dbReference type="Proteomes" id="UP001224845">
    <property type="component" value="Unassembled WGS sequence"/>
</dbReference>
<proteinExistence type="predicted"/>
<dbReference type="EMBL" id="JAUSRV010000035">
    <property type="protein sequence ID" value="MDP9975366.1"/>
    <property type="molecule type" value="Genomic_DNA"/>
</dbReference>
<evidence type="ECO:0000313" key="1">
    <source>
        <dbReference type="EMBL" id="MDP9975366.1"/>
    </source>
</evidence>
<gene>
    <name evidence="1" type="ORF">J2W39_006656</name>
</gene>